<sequence length="46" mass="4906">MDISRSASQPVSPWLFGKFSKHLGNNIYGGPWSEALAPLSLAAISC</sequence>
<dbReference type="RefSeq" id="WP_185674294.1">
    <property type="nucleotide sequence ID" value="NZ_JACHVB010000013.1"/>
</dbReference>
<dbReference type="Proteomes" id="UP000546464">
    <property type="component" value="Unassembled WGS sequence"/>
</dbReference>
<comment type="caution">
    <text evidence="1">The sequence shown here is derived from an EMBL/GenBank/DDBJ whole genome shotgun (WGS) entry which is preliminary data.</text>
</comment>
<evidence type="ECO:0000313" key="1">
    <source>
        <dbReference type="EMBL" id="MBC2593284.1"/>
    </source>
</evidence>
<keyword evidence="2" id="KW-1185">Reference proteome</keyword>
<reference evidence="1 2" key="1">
    <citation type="submission" date="2020-07" db="EMBL/GenBank/DDBJ databases">
        <authorList>
            <person name="Feng X."/>
        </authorList>
    </citation>
    <scope>NUCLEOTIDE SEQUENCE [LARGE SCALE GENOMIC DNA]</scope>
    <source>
        <strain evidence="1 2">JCM31066</strain>
    </source>
</reference>
<protein>
    <submittedName>
        <fullName evidence="1">Uncharacterized protein</fullName>
    </submittedName>
</protein>
<proteinExistence type="predicted"/>
<dbReference type="AlphaFoldDB" id="A0A842HCL0"/>
<gene>
    <name evidence="1" type="ORF">H5P28_03320</name>
</gene>
<evidence type="ECO:0000313" key="2">
    <source>
        <dbReference type="Proteomes" id="UP000546464"/>
    </source>
</evidence>
<name>A0A842HCL0_9BACT</name>
<organism evidence="1 2">
    <name type="scientific">Ruficoccus amylovorans</name>
    <dbReference type="NCBI Taxonomy" id="1804625"/>
    <lineage>
        <taxon>Bacteria</taxon>
        <taxon>Pseudomonadati</taxon>
        <taxon>Verrucomicrobiota</taxon>
        <taxon>Opitutia</taxon>
        <taxon>Puniceicoccales</taxon>
        <taxon>Cerasicoccaceae</taxon>
        <taxon>Ruficoccus</taxon>
    </lineage>
</organism>
<accession>A0A842HCL0</accession>
<dbReference type="EMBL" id="JACHVB010000013">
    <property type="protein sequence ID" value="MBC2593284.1"/>
    <property type="molecule type" value="Genomic_DNA"/>
</dbReference>